<dbReference type="InterPro" id="IPR012337">
    <property type="entry name" value="RNaseH-like_sf"/>
</dbReference>
<dbReference type="SUPFAM" id="SSF53098">
    <property type="entry name" value="Ribonuclease H-like"/>
    <property type="match status" value="1"/>
</dbReference>
<keyword evidence="5" id="KW-1185">Reference proteome</keyword>
<evidence type="ECO:0000313" key="4">
    <source>
        <dbReference type="EMBL" id="KAG2216106.1"/>
    </source>
</evidence>
<evidence type="ECO:0000313" key="5">
    <source>
        <dbReference type="Proteomes" id="UP000646827"/>
    </source>
</evidence>
<feature type="compositionally biased region" description="Low complexity" evidence="1">
    <location>
        <begin position="37"/>
        <end position="54"/>
    </location>
</feature>
<feature type="region of interest" description="Disordered" evidence="1">
    <location>
        <begin position="1"/>
        <end position="142"/>
    </location>
</feature>
<dbReference type="GO" id="GO:0008408">
    <property type="term" value="F:3'-5' exonuclease activity"/>
    <property type="evidence" value="ECO:0007669"/>
    <property type="project" value="InterPro"/>
</dbReference>
<feature type="compositionally biased region" description="Low complexity" evidence="1">
    <location>
        <begin position="106"/>
        <end position="115"/>
    </location>
</feature>
<accession>A0A8H7RUH3</accession>
<evidence type="ECO:0008006" key="6">
    <source>
        <dbReference type="Google" id="ProtNLM"/>
    </source>
</evidence>
<dbReference type="InterPro" id="IPR036397">
    <property type="entry name" value="RNaseH_sf"/>
</dbReference>
<feature type="compositionally biased region" description="Low complexity" evidence="1">
    <location>
        <begin position="82"/>
        <end position="98"/>
    </location>
</feature>
<protein>
    <recommendedName>
        <fullName evidence="6">3'-5' exonuclease domain-containing protein</fullName>
    </recommendedName>
</protein>
<dbReference type="Pfam" id="PF01612">
    <property type="entry name" value="DNA_pol_A_exo1"/>
    <property type="match status" value="1"/>
</dbReference>
<feature type="compositionally biased region" description="Low complexity" evidence="1">
    <location>
        <begin position="1"/>
        <end position="14"/>
    </location>
</feature>
<evidence type="ECO:0000256" key="1">
    <source>
        <dbReference type="SAM" id="MobiDB-lite"/>
    </source>
</evidence>
<evidence type="ECO:0000259" key="2">
    <source>
        <dbReference type="Pfam" id="PF01612"/>
    </source>
</evidence>
<proteinExistence type="predicted"/>
<feature type="compositionally biased region" description="Polar residues" evidence="1">
    <location>
        <begin position="63"/>
        <end position="73"/>
    </location>
</feature>
<dbReference type="CDD" id="cd06141">
    <property type="entry name" value="WRN_exo"/>
    <property type="match status" value="1"/>
</dbReference>
<gene>
    <name evidence="4" type="ORF">INT45_001910</name>
</gene>
<dbReference type="EMBL" id="JAEPRB010000455">
    <property type="protein sequence ID" value="KAG2216106.1"/>
    <property type="molecule type" value="Genomic_DNA"/>
</dbReference>
<comment type="caution">
    <text evidence="4">The sequence shown here is derived from an EMBL/GenBank/DDBJ whole genome shotgun (WGS) entry which is preliminary data.</text>
</comment>
<dbReference type="Proteomes" id="UP000646827">
    <property type="component" value="Unassembled WGS sequence"/>
</dbReference>
<dbReference type="OrthoDB" id="1920326at2759"/>
<dbReference type="Gene3D" id="3.30.420.10">
    <property type="entry name" value="Ribonuclease H-like superfamily/Ribonuclease H"/>
    <property type="match status" value="1"/>
</dbReference>
<dbReference type="GO" id="GO:0003676">
    <property type="term" value="F:nucleic acid binding"/>
    <property type="evidence" value="ECO:0007669"/>
    <property type="project" value="InterPro"/>
</dbReference>
<dbReference type="GO" id="GO:0006139">
    <property type="term" value="P:nucleobase-containing compound metabolic process"/>
    <property type="evidence" value="ECO:0007669"/>
    <property type="project" value="InterPro"/>
</dbReference>
<dbReference type="InterPro" id="IPR052408">
    <property type="entry name" value="Exonuclease_MUT-7-like"/>
</dbReference>
<dbReference type="PANTHER" id="PTHR47765">
    <property type="entry name" value="3'-5' EXONUCLEASE DOMAIN-CONTAINING PROTEIN"/>
    <property type="match status" value="1"/>
</dbReference>
<dbReference type="InterPro" id="IPR002562">
    <property type="entry name" value="3'-5'_exonuclease_dom"/>
</dbReference>
<dbReference type="Pfam" id="PF20499">
    <property type="entry name" value="DUF6729"/>
    <property type="match status" value="1"/>
</dbReference>
<feature type="domain" description="DUF6729" evidence="3">
    <location>
        <begin position="208"/>
        <end position="396"/>
    </location>
</feature>
<reference evidence="4 5" key="1">
    <citation type="submission" date="2020-12" db="EMBL/GenBank/DDBJ databases">
        <title>Metabolic potential, ecology and presence of endohyphal bacteria is reflected in genomic diversity of Mucoromycotina.</title>
        <authorList>
            <person name="Muszewska A."/>
            <person name="Okrasinska A."/>
            <person name="Steczkiewicz K."/>
            <person name="Drgas O."/>
            <person name="Orlowska M."/>
            <person name="Perlinska-Lenart U."/>
            <person name="Aleksandrzak-Piekarczyk T."/>
            <person name="Szatraj K."/>
            <person name="Zielenkiewicz U."/>
            <person name="Pilsyk S."/>
            <person name="Malc E."/>
            <person name="Mieczkowski P."/>
            <person name="Kruszewska J.S."/>
            <person name="Biernat P."/>
            <person name="Pawlowska J."/>
        </authorList>
    </citation>
    <scope>NUCLEOTIDE SEQUENCE [LARGE SCALE GENOMIC DNA]</scope>
    <source>
        <strain evidence="4 5">CBS 142.35</strain>
    </source>
</reference>
<organism evidence="4 5">
    <name type="scientific">Circinella minor</name>
    <dbReference type="NCBI Taxonomy" id="1195481"/>
    <lineage>
        <taxon>Eukaryota</taxon>
        <taxon>Fungi</taxon>
        <taxon>Fungi incertae sedis</taxon>
        <taxon>Mucoromycota</taxon>
        <taxon>Mucoromycotina</taxon>
        <taxon>Mucoromycetes</taxon>
        <taxon>Mucorales</taxon>
        <taxon>Lichtheimiaceae</taxon>
        <taxon>Circinella</taxon>
    </lineage>
</organism>
<name>A0A8H7RUH3_9FUNG</name>
<sequence>MAKSNNNNKNNKSSNKPEKRGRPRKSLGPDQPTLYQVVSRGSATGSTSSASVTTEPSQHHTTSEINVESNLQQHEQESPLPTRSAVTVTVTPSSSVIEVTEEESSSRATSVATVTLPPVAVENSDSNNSRRNDLTDNNDNEEEVLALDDDFFGSEESADMNAAINDINVAENADEPNCPSGSVIDQYLNSIRSKFKKRKQPKEYDAGTYWVSPKMPSFALENVVLDPKKLYYPRVFLWYPHYLVGTQSLHCPYCKSKIEVKEHNKPRRVIDLTSCFWIMSSWYQYLQEKNSDKDKIRRKSFSGFNKDFFRQLPLRIQADFPAHLTHKSGVSRDLANLLRSCIQNGAGPERFRSILAELHTQKHDTLELQYLDAVDNRQKQQKQQMSIMTALKSPTMYPEFSKFNDKTRYSGYIPSTKYLRGIYTAMIDIYRPFMDKLVMMVGGEILKGDHSFKIIKNMGTINGQPTFTAMYTVSYDYYGHPEVKAFFTDNVKGDKHFLESRITSLRNNVKDVEQATTINNDSNTINTNLPTMTIPESTTYFYIKDATIINRHCDSLIRKSMDETIVIGLDAEWNYDKTTKIKGKVSVIQLAYEDIVYVFHLNNNNSTLPVSLAALLKSDRILKTGKMVNGDLSKITRDFISSFIRDGEEQEYCRGGLELGSFCRDHGAISDGRMKLSRMCEVILGHKLPKEDAVRLSNWNTRTLSTSQIEYAALDASVSLQIYNAVHSRPIINQPVTKATPHETYVSFYPGSSRRPAAHGVISEEQPPSYNNIVIDSSKLLISIINVTIPAALIDSYNMPKPLETFGNAPFLAVIDMAQLKTTTESIAAAVVNQHIEINQEQDQEALSSSLLNNRSNNNSKNTVNNIEEYNGIAVEIEEEQEDDTESNPDDNENLVLGIDEESMKFGHEQMEQALQRPTSDVDTSDGQVHSQVLKDVFHLIDSKQEMERNSDWLLKRVKRVVPPPQELIPIVRKLFEDYGPLKCSKTGHTLFTRANWKQAANVLEAIRLGHVSDPPGLSLYLHIATDKNNLPIYKCFRGTNSVEGGIHQNVIRNFTSFNAGPQLTDAILADYILRHNTKVGTLSRYGRVHTGHYCPWITHSINKLRITVDHEPLYIYADPHGNAIDFNESGETFGICPLPDTLVEYLEMDKFDISNNQQQETSSMTSIKHALEISAIPFIKIKKNNLKTQYEYLKEKQGTKYAMTPIHTKEEVSMFLNYLEKDVRFATAKEPDWNLLAKLWSAEANGKMIYYKTPEQLKTYENIRKDRSTYINTVNINYAICENMRKTVQSSTRKRTAESALLLSPLKVPRMEQAAAIITNFDNTNSNSNTVLPSSEQQPIHTLNNTNANANSDIRLPIPPQAPLLIAPRPPNNIPFDNYTTNHQHEYIPPQSIYTVLNNIPLPFYTNTNYISSYNPTAPTSIPPTSATNISQRQIRHCSICDRSECPGRSKTRYCKNAPEKCIHCGKEECSGRYTPKECPHCPNQCNTCKRKKCRGRFWPSKCEKSS</sequence>
<dbReference type="PANTHER" id="PTHR47765:SF2">
    <property type="entry name" value="EXONUCLEASE MUT-7 HOMOLOG"/>
    <property type="match status" value="1"/>
</dbReference>
<dbReference type="InterPro" id="IPR046616">
    <property type="entry name" value="DUF6729"/>
</dbReference>
<evidence type="ECO:0000259" key="3">
    <source>
        <dbReference type="Pfam" id="PF20499"/>
    </source>
</evidence>
<feature type="domain" description="3'-5' exonuclease" evidence="2">
    <location>
        <begin position="556"/>
        <end position="725"/>
    </location>
</feature>